<dbReference type="Proteomes" id="UP000324550">
    <property type="component" value="Unassembled WGS sequence"/>
</dbReference>
<evidence type="ECO:0000313" key="4">
    <source>
        <dbReference type="Proteomes" id="UP000324550"/>
    </source>
</evidence>
<comment type="caution">
    <text evidence="3">The sequence shown here is derived from an EMBL/GenBank/DDBJ whole genome shotgun (WGS) entry which is preliminary data.</text>
</comment>
<keyword evidence="4" id="KW-1185">Reference proteome</keyword>
<keyword evidence="1" id="KW-0812">Transmembrane</keyword>
<feature type="transmembrane region" description="Helical" evidence="1">
    <location>
        <begin position="6"/>
        <end position="26"/>
    </location>
</feature>
<feature type="transmembrane region" description="Helical" evidence="1">
    <location>
        <begin position="200"/>
        <end position="219"/>
    </location>
</feature>
<evidence type="ECO:0000256" key="1">
    <source>
        <dbReference type="SAM" id="Phobius"/>
    </source>
</evidence>
<organism evidence="3 4">
    <name type="scientific">Formosa maritima</name>
    <dbReference type="NCBI Taxonomy" id="2592046"/>
    <lineage>
        <taxon>Bacteria</taxon>
        <taxon>Pseudomonadati</taxon>
        <taxon>Bacteroidota</taxon>
        <taxon>Flavobacteriia</taxon>
        <taxon>Flavobacteriales</taxon>
        <taxon>Flavobacteriaceae</taxon>
        <taxon>Formosa</taxon>
    </lineage>
</organism>
<gene>
    <name evidence="3" type="ORF">FVF61_02710</name>
</gene>
<feature type="transmembrane region" description="Helical" evidence="1">
    <location>
        <begin position="251"/>
        <end position="279"/>
    </location>
</feature>
<protein>
    <recommendedName>
        <fullName evidence="2">DUF8201 domain-containing protein</fullName>
    </recommendedName>
</protein>
<name>A0A5D0GL63_9FLAO</name>
<keyword evidence="1" id="KW-1133">Transmembrane helix</keyword>
<feature type="transmembrane region" description="Helical" evidence="1">
    <location>
        <begin position="97"/>
        <end position="119"/>
    </location>
</feature>
<feature type="transmembrane region" description="Helical" evidence="1">
    <location>
        <begin position="291"/>
        <end position="311"/>
    </location>
</feature>
<feature type="transmembrane region" description="Helical" evidence="1">
    <location>
        <begin position="424"/>
        <end position="441"/>
    </location>
</feature>
<dbReference type="InterPro" id="IPR058065">
    <property type="entry name" value="LIC_10190-like"/>
</dbReference>
<feature type="transmembrane region" description="Helical" evidence="1">
    <location>
        <begin position="226"/>
        <end position="245"/>
    </location>
</feature>
<feature type="transmembrane region" description="Helical" evidence="1">
    <location>
        <begin position="33"/>
        <end position="57"/>
    </location>
</feature>
<feature type="domain" description="DUF8201" evidence="2">
    <location>
        <begin position="1"/>
        <end position="430"/>
    </location>
</feature>
<dbReference type="OrthoDB" id="344987at2"/>
<dbReference type="InterPro" id="IPR058514">
    <property type="entry name" value="DUF8201"/>
</dbReference>
<proteinExistence type="predicted"/>
<dbReference type="Pfam" id="PF26626">
    <property type="entry name" value="DUF8201"/>
    <property type="match status" value="1"/>
</dbReference>
<dbReference type="RefSeq" id="WP_148452989.1">
    <property type="nucleotide sequence ID" value="NZ_VSFC01000012.1"/>
</dbReference>
<reference evidence="3 4" key="1">
    <citation type="submission" date="2019-08" db="EMBL/GenBank/DDBJ databases">
        <title>Formosa sediminis sp. nov., isolated from marine sediment.</title>
        <authorList>
            <person name="Cao W.R."/>
        </authorList>
    </citation>
    <scope>NUCLEOTIDE SEQUENCE [LARGE SCALE GENOMIC DNA]</scope>
    <source>
        <strain evidence="3 4">1494</strain>
    </source>
</reference>
<keyword evidence="1" id="KW-0472">Membrane</keyword>
<evidence type="ECO:0000259" key="2">
    <source>
        <dbReference type="Pfam" id="PF26626"/>
    </source>
</evidence>
<evidence type="ECO:0000313" key="3">
    <source>
        <dbReference type="EMBL" id="TYA59079.1"/>
    </source>
</evidence>
<feature type="transmembrane region" description="Helical" evidence="1">
    <location>
        <begin position="63"/>
        <end position="85"/>
    </location>
</feature>
<feature type="transmembrane region" description="Helical" evidence="1">
    <location>
        <begin position="376"/>
        <end position="393"/>
    </location>
</feature>
<dbReference type="AlphaFoldDB" id="A0A5D0GL63"/>
<accession>A0A5D0GL63</accession>
<dbReference type="EMBL" id="VSFC01000012">
    <property type="protein sequence ID" value="TYA59079.1"/>
    <property type="molecule type" value="Genomic_DNA"/>
</dbReference>
<dbReference type="NCBIfam" id="NF047510">
    <property type="entry name" value="LIC_10190_fam"/>
    <property type="match status" value="1"/>
</dbReference>
<sequence>MLFILLSWIYILAITLVAGVSVNRLLKLQDVNPILVLFHGFFGITLVAGFWAIFSAISWQFHIFILLIGFILLFVNYSLIINYISLFKQDFNKLSKFFKLLLVVICILVLAQSASPPFILDNESYYIQTIAWLNEFGFVKGLINIHLFLGQTSGWHILQSVFSFNFLYDNFNDLNGLCLLLVNYYALIKLNDFFKINNNPLNLVIGLFPIFNVFLFQFVSSPSPDLAVYVISLFIFYGLLMNYHACSKNGLVSLVMLTSFLILIKATTIVFVLFPVLIYIKHYKHVKQYTFIVWVVSIITLSLIVIKNVLITGNPMYPLTGIEPLKMPWSLPTNIEAYFYNYAKAYGYAVTPEVYSSSSYLSLIKGWIFQSGMDGIFNKAILLILVLFLFFIKKFKTNKAILFIYGAALLQLFILFATSPQFRFYIPFVIILSLFLLSEIIKSEKITKGILVLSTIVIIVPLFFTIPNIQTSTFSTNYVIEPHENSQYKTEYKVLELGNTKFNTPTNIYFFWGTGNTKLPALNEQQLNYFKTHFKVIPQQRTENLEDGFYFKKLD</sequence>
<feature type="transmembrane region" description="Helical" evidence="1">
    <location>
        <begin position="450"/>
        <end position="469"/>
    </location>
</feature>
<feature type="transmembrane region" description="Helical" evidence="1">
    <location>
        <begin position="400"/>
        <end position="418"/>
    </location>
</feature>